<gene>
    <name evidence="2" type="ORF">OPV22_028627</name>
</gene>
<accession>A0AAV8Q3A1</accession>
<comment type="caution">
    <text evidence="2">The sequence shown here is derived from an EMBL/GenBank/DDBJ whole genome shotgun (WGS) entry which is preliminary data.</text>
</comment>
<organism evidence="2 3">
    <name type="scientific">Ensete ventricosum</name>
    <name type="common">Abyssinian banana</name>
    <name type="synonym">Musa ensete</name>
    <dbReference type="NCBI Taxonomy" id="4639"/>
    <lineage>
        <taxon>Eukaryota</taxon>
        <taxon>Viridiplantae</taxon>
        <taxon>Streptophyta</taxon>
        <taxon>Embryophyta</taxon>
        <taxon>Tracheophyta</taxon>
        <taxon>Spermatophyta</taxon>
        <taxon>Magnoliopsida</taxon>
        <taxon>Liliopsida</taxon>
        <taxon>Zingiberales</taxon>
        <taxon>Musaceae</taxon>
        <taxon>Ensete</taxon>
    </lineage>
</organism>
<evidence type="ECO:0000313" key="2">
    <source>
        <dbReference type="EMBL" id="KAJ8466075.1"/>
    </source>
</evidence>
<evidence type="ECO:0008006" key="4">
    <source>
        <dbReference type="Google" id="ProtNLM"/>
    </source>
</evidence>
<proteinExistence type="predicted"/>
<reference evidence="2 3" key="1">
    <citation type="submission" date="2022-12" db="EMBL/GenBank/DDBJ databases">
        <title>Chromosome-scale assembly of the Ensete ventricosum genome.</title>
        <authorList>
            <person name="Dussert Y."/>
            <person name="Stocks J."/>
            <person name="Wendawek A."/>
            <person name="Woldeyes F."/>
            <person name="Nichols R.A."/>
            <person name="Borrell J.S."/>
        </authorList>
    </citation>
    <scope>NUCLEOTIDE SEQUENCE [LARGE SCALE GENOMIC DNA]</scope>
    <source>
        <strain evidence="3">cv. Maze</strain>
        <tissue evidence="2">Seeds</tissue>
    </source>
</reference>
<dbReference type="AlphaFoldDB" id="A0AAV8Q3A1"/>
<feature type="region of interest" description="Disordered" evidence="1">
    <location>
        <begin position="89"/>
        <end position="119"/>
    </location>
</feature>
<feature type="compositionally biased region" description="Low complexity" evidence="1">
    <location>
        <begin position="106"/>
        <end position="119"/>
    </location>
</feature>
<name>A0AAV8Q3A1_ENSVE</name>
<keyword evidence="3" id="KW-1185">Reference proteome</keyword>
<evidence type="ECO:0000256" key="1">
    <source>
        <dbReference type="SAM" id="MobiDB-lite"/>
    </source>
</evidence>
<protein>
    <recommendedName>
        <fullName evidence="4">Legume lectin domain-containing protein</fullName>
    </recommendedName>
</protein>
<evidence type="ECO:0000313" key="3">
    <source>
        <dbReference type="Proteomes" id="UP001222027"/>
    </source>
</evidence>
<dbReference type="EMBL" id="JAQQAF010000008">
    <property type="protein sequence ID" value="KAJ8466075.1"/>
    <property type="molecule type" value="Genomic_DNA"/>
</dbReference>
<dbReference type="Proteomes" id="UP001222027">
    <property type="component" value="Unassembled WGS sequence"/>
</dbReference>
<sequence length="119" mass="12853">MHFCSSHGQLSLLAAPCLRPLRPPIWLSLRVSDPSDTIVEVTILQPNNGTPDSAVFFGIEIANRNRGGRGFLLQRHERVAVRDGCERGVNDDTAFLPGPREDCPGEEGSATSSAAGRRS</sequence>